<accession>A0A8H3ZMK3</accession>
<sequence>MRFSTQATLFSITSLSLAAQASPMRRDDPHRADFRIWSETGCGQNGSNEGNLGVWTINESQTNQCQPTFNAQVVKGIFLNDIQTDNQTTCTMYAYTEENCGGVAQVVSVKECANVPDGDASFVSFNVECNAPVLE</sequence>
<proteinExistence type="predicted"/>
<reference evidence="2 3" key="1">
    <citation type="submission" date="2019-12" db="EMBL/GenBank/DDBJ databases">
        <title>A genome sequence resource for the geographically widespread anthracnose pathogen Colletotrichum asianum.</title>
        <authorList>
            <person name="Meng Y."/>
        </authorList>
    </citation>
    <scope>NUCLEOTIDE SEQUENCE [LARGE SCALE GENOMIC DNA]</scope>
    <source>
        <strain evidence="2 3">ICMP 18580</strain>
    </source>
</reference>
<organism evidence="2 3">
    <name type="scientific">Colletotrichum asianum</name>
    <dbReference type="NCBI Taxonomy" id="702518"/>
    <lineage>
        <taxon>Eukaryota</taxon>
        <taxon>Fungi</taxon>
        <taxon>Dikarya</taxon>
        <taxon>Ascomycota</taxon>
        <taxon>Pezizomycotina</taxon>
        <taxon>Sordariomycetes</taxon>
        <taxon>Hypocreomycetidae</taxon>
        <taxon>Glomerellales</taxon>
        <taxon>Glomerellaceae</taxon>
        <taxon>Colletotrichum</taxon>
        <taxon>Colletotrichum gloeosporioides species complex</taxon>
    </lineage>
</organism>
<evidence type="ECO:0000313" key="2">
    <source>
        <dbReference type="EMBL" id="KAF0321037.1"/>
    </source>
</evidence>
<name>A0A8H3ZMK3_9PEZI</name>
<evidence type="ECO:0000313" key="3">
    <source>
        <dbReference type="Proteomes" id="UP000434172"/>
    </source>
</evidence>
<keyword evidence="3" id="KW-1185">Reference proteome</keyword>
<protein>
    <submittedName>
        <fullName evidence="2">Uncharacterized protein</fullName>
    </submittedName>
</protein>
<comment type="caution">
    <text evidence="2">The sequence shown here is derived from an EMBL/GenBank/DDBJ whole genome shotgun (WGS) entry which is preliminary data.</text>
</comment>
<keyword evidence="1" id="KW-0732">Signal</keyword>
<dbReference type="Proteomes" id="UP000434172">
    <property type="component" value="Unassembled WGS sequence"/>
</dbReference>
<gene>
    <name evidence="2" type="ORF">GQ607_011644</name>
</gene>
<feature type="signal peptide" evidence="1">
    <location>
        <begin position="1"/>
        <end position="21"/>
    </location>
</feature>
<dbReference type="OrthoDB" id="4691160at2759"/>
<evidence type="ECO:0000256" key="1">
    <source>
        <dbReference type="SAM" id="SignalP"/>
    </source>
</evidence>
<dbReference type="EMBL" id="WOWK01000075">
    <property type="protein sequence ID" value="KAF0321037.1"/>
    <property type="molecule type" value="Genomic_DNA"/>
</dbReference>
<dbReference type="AlphaFoldDB" id="A0A8H3ZMK3"/>
<feature type="chain" id="PRO_5034166913" evidence="1">
    <location>
        <begin position="22"/>
        <end position="135"/>
    </location>
</feature>